<dbReference type="AlphaFoldDB" id="A0A5M9JZ64"/>
<evidence type="ECO:0000313" key="2">
    <source>
        <dbReference type="EMBL" id="KAA8573803.1"/>
    </source>
</evidence>
<sequence>MSADIQRSNGHSSATGHLFDPEQNSDLGSLATSGISAVIIGSEWHFKPAGVMEVEKRFAERLRQMRAEGCIQWRNQDHHFQLSSERHLVPLLQELNRITREIIIEEGGDRKPGSEDDDDDDDTYSDLSTEFHSNLIEKVAQYEPLQHKSLPNSATDDVFYPDVIKEFDYRGIWMYYDGSLMDKILKLAIVQELEAMTGSKIVKSPSESKVYIGSDQNGSVDVVVAKLDNIAKYSLTNTLFFHVFYTEEIELCKFAIKAFPEIKKKFLETTLMEQMPFPEYLSGRLTVRACPWNAPKVSYLPVKIGKYTAAVPSLGAQIAATKLWAGFVWQPRGTSEDDPERYFPNGYVKEIEGQEAREETTNNNEAGSMHVDIAGWVENASTTADPSQKLTIEEWRGTVDIRSNPLARLAMASEPEASTPKITAKNEEWNGTIHKEMARDFDMSPSSVEDLKNPFEPDTNTLKGWSSPDEGSESTIMQSSLLDSALDAELTNSDWNALRNNASENALIDISSSPTRSPNLRIFETPNGSNTWSAVQYMALEPPALPASLRSLKFSQLPSEELRGLMTTLSASMTDSKLNYGNEALNLMDFPKLPMVPESSTREASGSDIIGGNQATQPGGQLKDEISTRVFHKTMARKASPDRKEVLATSIPEPQEYFLKDFTGTFGVLMTPVRGFHGKVKVHLDFGRILLGNLPVKIVSKGEHSKPWDPDFINRHLCPPSDVELRQGDGPELFFTNLLSKLEADLIFLSKLKGKDGTRLWSEKSTEWKFGEIHVHGTMRHWDIKLAVDGIEDEGEIRDNWPGYDDLAREIQRTLYIPPGNEKPNHAFKLPKHIMEQFFIYHLKTRKTRTYDSLDGNSKLHITDIDKSCGHELPVKDQGISVYYFPWEKREPSMEKRWYEASITSVTMDKLLQQNVNLELGEEVSWTASDLAAKKLSNTFIKPACTMLAQMDGVGFYNDIQNLKV</sequence>
<keyword evidence="3" id="KW-1185">Reference proteome</keyword>
<feature type="region of interest" description="Disordered" evidence="1">
    <location>
        <begin position="598"/>
        <end position="620"/>
    </location>
</feature>
<feature type="compositionally biased region" description="Polar residues" evidence="1">
    <location>
        <begin position="1"/>
        <end position="15"/>
    </location>
</feature>
<comment type="caution">
    <text evidence="2">The sequence shown here is derived from an EMBL/GenBank/DDBJ whole genome shotgun (WGS) entry which is preliminary data.</text>
</comment>
<dbReference type="EMBL" id="VICG01000003">
    <property type="protein sequence ID" value="KAA8573803.1"/>
    <property type="molecule type" value="Genomic_DNA"/>
</dbReference>
<reference evidence="2 3" key="1">
    <citation type="submission" date="2019-06" db="EMBL/GenBank/DDBJ databases">
        <title>Genome Sequence of the Brown Rot Fungal Pathogen Monilinia fructicola.</title>
        <authorList>
            <person name="De Miccolis Angelini R.M."/>
            <person name="Landi L."/>
            <person name="Abate D."/>
            <person name="Pollastro S."/>
            <person name="Romanazzi G."/>
            <person name="Faretra F."/>
        </authorList>
    </citation>
    <scope>NUCLEOTIDE SEQUENCE [LARGE SCALE GENOMIC DNA]</scope>
    <source>
        <strain evidence="2 3">Mfrc123</strain>
    </source>
</reference>
<accession>A0A5M9JZ64</accession>
<evidence type="ECO:0000313" key="3">
    <source>
        <dbReference type="Proteomes" id="UP000322873"/>
    </source>
</evidence>
<feature type="region of interest" description="Disordered" evidence="1">
    <location>
        <begin position="106"/>
        <end position="125"/>
    </location>
</feature>
<feature type="region of interest" description="Disordered" evidence="1">
    <location>
        <begin position="1"/>
        <end position="25"/>
    </location>
</feature>
<proteinExistence type="predicted"/>
<protein>
    <submittedName>
        <fullName evidence="2">Uncharacterized protein</fullName>
    </submittedName>
</protein>
<organism evidence="2 3">
    <name type="scientific">Monilinia fructicola</name>
    <name type="common">Brown rot fungus</name>
    <name type="synonym">Ciboria fructicola</name>
    <dbReference type="NCBI Taxonomy" id="38448"/>
    <lineage>
        <taxon>Eukaryota</taxon>
        <taxon>Fungi</taxon>
        <taxon>Dikarya</taxon>
        <taxon>Ascomycota</taxon>
        <taxon>Pezizomycotina</taxon>
        <taxon>Leotiomycetes</taxon>
        <taxon>Helotiales</taxon>
        <taxon>Sclerotiniaceae</taxon>
        <taxon>Monilinia</taxon>
    </lineage>
</organism>
<feature type="compositionally biased region" description="Acidic residues" evidence="1">
    <location>
        <begin position="115"/>
        <end position="124"/>
    </location>
</feature>
<name>A0A5M9JZ64_MONFR</name>
<dbReference type="Proteomes" id="UP000322873">
    <property type="component" value="Unassembled WGS sequence"/>
</dbReference>
<feature type="region of interest" description="Disordered" evidence="1">
    <location>
        <begin position="457"/>
        <end position="476"/>
    </location>
</feature>
<dbReference type="VEuPathDB" id="FungiDB:MFRU_001g02890"/>
<evidence type="ECO:0000256" key="1">
    <source>
        <dbReference type="SAM" id="MobiDB-lite"/>
    </source>
</evidence>
<gene>
    <name evidence="2" type="ORF">EYC84_005359</name>
</gene>